<dbReference type="VEuPathDB" id="TriTrypDB:TCSYLVIO_002374"/>
<dbReference type="VEuPathDB" id="TriTrypDB:Tc_MARK_1092"/>
<dbReference type="VEuPathDB" id="TriTrypDB:TCDM_01364"/>
<dbReference type="InterPro" id="IPR006671">
    <property type="entry name" value="Cyclin_N"/>
</dbReference>
<evidence type="ECO:0000256" key="1">
    <source>
        <dbReference type="RuleBase" id="RU000383"/>
    </source>
</evidence>
<comment type="similarity">
    <text evidence="1">Belongs to the cyclin family.</text>
</comment>
<dbReference type="VEuPathDB" id="TriTrypDB:TcYC6_0056730"/>
<dbReference type="Proteomes" id="UP000246078">
    <property type="component" value="Unassembled WGS sequence"/>
</dbReference>
<dbReference type="OMA" id="CEELFIF"/>
<dbReference type="VEuPathDB" id="TriTrypDB:BCY84_13357"/>
<dbReference type="VEuPathDB" id="TriTrypDB:TcCLB.508207.250"/>
<dbReference type="Gene3D" id="1.10.472.10">
    <property type="entry name" value="Cyclin-like"/>
    <property type="match status" value="2"/>
</dbReference>
<proteinExistence type="inferred from homology"/>
<dbReference type="VEuPathDB" id="TriTrypDB:C3747_140g89"/>
<protein>
    <submittedName>
        <fullName evidence="4">Putative mitotic cyclin</fullName>
    </submittedName>
</protein>
<dbReference type="VEuPathDB" id="TriTrypDB:TcG_03907"/>
<reference evidence="3" key="3">
    <citation type="submission" date="2020-04" db="EMBL/GenBank/DDBJ databases">
        <authorList>
            <person name="Diaz Viraque F."/>
        </authorList>
    </citation>
    <scope>NUCLEOTIDE SEQUENCE</scope>
    <source>
        <strain evidence="3">Berenice</strain>
    </source>
</reference>
<dbReference type="Pfam" id="PF00134">
    <property type="entry name" value="Cyclin_N"/>
    <property type="match status" value="1"/>
</dbReference>
<evidence type="ECO:0000313" key="6">
    <source>
        <dbReference type="Proteomes" id="UP000583944"/>
    </source>
</evidence>
<dbReference type="FunFam" id="1.10.472.10:FF:000057">
    <property type="entry name" value="Cyclin N-terminal domain containing 2"/>
    <property type="match status" value="1"/>
</dbReference>
<dbReference type="VEuPathDB" id="TriTrypDB:TcCLB.509507.49"/>
<comment type="caution">
    <text evidence="4">The sequence shown here is derived from an EMBL/GenBank/DDBJ whole genome shotgun (WGS) entry which is preliminary data.</text>
</comment>
<dbReference type="OrthoDB" id="5590282at2759"/>
<accession>A0A2V2WE49</accession>
<dbReference type="VEuPathDB" id="TriTrypDB:C4B63_8g538"/>
<gene>
    <name evidence="4" type="ORF">C3747_140g89</name>
    <name evidence="3" type="ORF">ECC02_004611</name>
</gene>
<evidence type="ECO:0000313" key="5">
    <source>
        <dbReference type="Proteomes" id="UP000246078"/>
    </source>
</evidence>
<dbReference type="VEuPathDB" id="TriTrypDB:C4B63_8g537"/>
<organism evidence="4 5">
    <name type="scientific">Trypanosoma cruzi</name>
    <dbReference type="NCBI Taxonomy" id="5693"/>
    <lineage>
        <taxon>Eukaryota</taxon>
        <taxon>Discoba</taxon>
        <taxon>Euglenozoa</taxon>
        <taxon>Kinetoplastea</taxon>
        <taxon>Metakinetoplastina</taxon>
        <taxon>Trypanosomatida</taxon>
        <taxon>Trypanosomatidae</taxon>
        <taxon>Trypanosoma</taxon>
        <taxon>Schizotrypanum</taxon>
    </lineage>
</organism>
<dbReference type="EMBL" id="JABDHM010000028">
    <property type="protein sequence ID" value="KAF5222330.1"/>
    <property type="molecule type" value="Genomic_DNA"/>
</dbReference>
<dbReference type="PANTHER" id="PTHR10177">
    <property type="entry name" value="CYCLINS"/>
    <property type="match status" value="1"/>
</dbReference>
<dbReference type="Proteomes" id="UP000583944">
    <property type="component" value="Unassembled WGS sequence"/>
</dbReference>
<dbReference type="VEuPathDB" id="TriTrypDB:ECC02_004611"/>
<dbReference type="VEuPathDB" id="TriTrypDB:TcCL_ESM01358"/>
<evidence type="ECO:0000259" key="2">
    <source>
        <dbReference type="SMART" id="SM00385"/>
    </source>
</evidence>
<feature type="domain" description="Cyclin-like" evidence="2">
    <location>
        <begin position="251"/>
        <end position="335"/>
    </location>
</feature>
<dbReference type="InterPro" id="IPR013763">
    <property type="entry name" value="Cyclin-like_dom"/>
</dbReference>
<evidence type="ECO:0000313" key="4">
    <source>
        <dbReference type="EMBL" id="PWV04934.1"/>
    </source>
</evidence>
<evidence type="ECO:0000313" key="3">
    <source>
        <dbReference type="EMBL" id="KAF5222330.1"/>
    </source>
</evidence>
<dbReference type="InterPro" id="IPR039361">
    <property type="entry name" value="Cyclin"/>
</dbReference>
<dbReference type="EMBL" id="PRFC01000140">
    <property type="protein sequence ID" value="PWV04934.1"/>
    <property type="molecule type" value="Genomic_DNA"/>
</dbReference>
<dbReference type="SMART" id="SM00385">
    <property type="entry name" value="CYCLIN"/>
    <property type="match status" value="1"/>
</dbReference>
<name>A0A2V2WE49_TRYCR</name>
<dbReference type="SUPFAM" id="SSF47954">
    <property type="entry name" value="Cyclin-like"/>
    <property type="match status" value="2"/>
</dbReference>
<sequence length="464" mass="52016">MNLSSNGNNSLRTIDINLEFFSNGKGFYLPRPQQTLGGKTEQQMARQVASGRSDTSTQLNYDEVRRGLQNALSRVELLCDNSAEGRRQLLQHELLRLFLSASEETRERLEFVLSDAPLSYRVLEVLYLRRRELCTGFEYALSDFKCWLSLAMLLDEPDFIQFMMQYAQELGPCSRQRLEDVMFVHESSAKSLCHAVLGIRAPGDGAVPFDFRYYNFMLDDLIAMGDEPPHASLISSVQREVTLSMRELHAEWLLQVTMALNLKLETFFLAVAIVDRYLAKVAVKRERLHLVGCAALLLASKQEEIFPASLHALVRYGADHFTVEMLVATECQLFAQVGFDVVLPTLSAVGMGILLQQDTAPIEAQRSCLLYVLATLAIRTHYRQYKLSSLAAAAVYMSRVCFDIPTGRPCEEVLSLLPLIRAALSRNPAVGSGGVHDIFSRGVYHEVSKLKLSELIGTEDCEGN</sequence>
<keyword evidence="1" id="KW-0195">Cyclin</keyword>
<dbReference type="AlphaFoldDB" id="A0A2V2WE49"/>
<dbReference type="VEuPathDB" id="TriTrypDB:TcBrA4_0107180"/>
<dbReference type="SMR" id="A0A2V2WE49"/>
<reference evidence="3 6" key="2">
    <citation type="journal article" date="2019" name="Genome Biol. Evol.">
        <title>Nanopore Sequencing Significantly Improves Genome Assembly of the Protozoan Parasite Trypanosoma cruzi.</title>
        <authorList>
            <person name="Diaz-Viraque F."/>
            <person name="Pita S."/>
            <person name="Greif G."/>
            <person name="de Souza R.C.M."/>
            <person name="Iraola G."/>
            <person name="Robello C."/>
        </authorList>
    </citation>
    <scope>NUCLEOTIDE SEQUENCE [LARGE SCALE GENOMIC DNA]</scope>
    <source>
        <strain evidence="3 6">Berenice</strain>
    </source>
</reference>
<dbReference type="InterPro" id="IPR036915">
    <property type="entry name" value="Cyclin-like_sf"/>
</dbReference>
<reference evidence="4 5" key="1">
    <citation type="journal article" date="2018" name="Microb. Genom.">
        <title>Expanding an expanded genome: long-read sequencing of Trypanosoma cruzi.</title>
        <authorList>
            <person name="Berna L."/>
            <person name="Rodriguez M."/>
            <person name="Chiribao M.L."/>
            <person name="Parodi-Talice A."/>
            <person name="Pita S."/>
            <person name="Rijo G."/>
            <person name="Alvarez-Valin F."/>
            <person name="Robello C."/>
        </authorList>
    </citation>
    <scope>NUCLEOTIDE SEQUENCE [LARGE SCALE GENOMIC DNA]</scope>
    <source>
        <strain evidence="4 5">TCC</strain>
    </source>
</reference>